<evidence type="ECO:0000313" key="1">
    <source>
        <dbReference type="EMBL" id="KAF7802782.1"/>
    </source>
</evidence>
<evidence type="ECO:0000313" key="2">
    <source>
        <dbReference type="Proteomes" id="UP000634136"/>
    </source>
</evidence>
<protein>
    <submittedName>
        <fullName evidence="1">Uncharacterized protein</fullName>
    </submittedName>
</protein>
<comment type="caution">
    <text evidence="1">The sequence shown here is derived from an EMBL/GenBank/DDBJ whole genome shotgun (WGS) entry which is preliminary data.</text>
</comment>
<dbReference type="Proteomes" id="UP000634136">
    <property type="component" value="Unassembled WGS sequence"/>
</dbReference>
<organism evidence="1 2">
    <name type="scientific">Senna tora</name>
    <dbReference type="NCBI Taxonomy" id="362788"/>
    <lineage>
        <taxon>Eukaryota</taxon>
        <taxon>Viridiplantae</taxon>
        <taxon>Streptophyta</taxon>
        <taxon>Embryophyta</taxon>
        <taxon>Tracheophyta</taxon>
        <taxon>Spermatophyta</taxon>
        <taxon>Magnoliopsida</taxon>
        <taxon>eudicotyledons</taxon>
        <taxon>Gunneridae</taxon>
        <taxon>Pentapetalae</taxon>
        <taxon>rosids</taxon>
        <taxon>fabids</taxon>
        <taxon>Fabales</taxon>
        <taxon>Fabaceae</taxon>
        <taxon>Caesalpinioideae</taxon>
        <taxon>Cassia clade</taxon>
        <taxon>Senna</taxon>
    </lineage>
</organism>
<dbReference type="EMBL" id="JAAIUW010000013">
    <property type="protein sequence ID" value="KAF7802782.1"/>
    <property type="molecule type" value="Genomic_DNA"/>
</dbReference>
<keyword evidence="2" id="KW-1185">Reference proteome</keyword>
<proteinExistence type="predicted"/>
<sequence length="118" mass="13484">MYLLLFFFCGRAAFVTNRSQCLREIQSSTVTVAAGRRRASGLPPREGRALHLGFFMGKASRFPFFFHLRSTAYFHHRRPMNTAYSGSSRCDSEKTLDPFFTASEHFDVKNVVQSFAQC</sequence>
<reference evidence="1" key="1">
    <citation type="submission" date="2020-09" db="EMBL/GenBank/DDBJ databases">
        <title>Genome-Enabled Discovery of Anthraquinone Biosynthesis in Senna tora.</title>
        <authorList>
            <person name="Kang S.-H."/>
            <person name="Pandey R.P."/>
            <person name="Lee C.-M."/>
            <person name="Sim J.-S."/>
            <person name="Jeong J.-T."/>
            <person name="Choi B.-S."/>
            <person name="Jung M."/>
            <person name="Ginzburg D."/>
            <person name="Zhao K."/>
            <person name="Won S.Y."/>
            <person name="Oh T.-J."/>
            <person name="Yu Y."/>
            <person name="Kim N.-H."/>
            <person name="Lee O.R."/>
            <person name="Lee T.-H."/>
            <person name="Bashyal P."/>
            <person name="Kim T.-S."/>
            <person name="Lee W.-H."/>
            <person name="Kawkins C."/>
            <person name="Kim C.-K."/>
            <person name="Kim J.S."/>
            <person name="Ahn B.O."/>
            <person name="Rhee S.Y."/>
            <person name="Sohng J.K."/>
        </authorList>
    </citation>
    <scope>NUCLEOTIDE SEQUENCE</scope>
    <source>
        <tissue evidence="1">Leaf</tissue>
    </source>
</reference>
<dbReference type="AlphaFoldDB" id="A0A834SG23"/>
<gene>
    <name evidence="1" type="ORF">G2W53_041893</name>
</gene>
<accession>A0A834SG23</accession>
<name>A0A834SG23_9FABA</name>